<feature type="compositionally biased region" description="Polar residues" evidence="1">
    <location>
        <begin position="32"/>
        <end position="43"/>
    </location>
</feature>
<proteinExistence type="predicted"/>
<accession>A0A6C0IIR5</accession>
<evidence type="ECO:0000256" key="1">
    <source>
        <dbReference type="SAM" id="MobiDB-lite"/>
    </source>
</evidence>
<name>A0A6C0IIR5_9ZZZZ</name>
<reference evidence="2" key="1">
    <citation type="journal article" date="2020" name="Nature">
        <title>Giant virus diversity and host interactions through global metagenomics.</title>
        <authorList>
            <person name="Schulz F."/>
            <person name="Roux S."/>
            <person name="Paez-Espino D."/>
            <person name="Jungbluth S."/>
            <person name="Walsh D.A."/>
            <person name="Denef V.J."/>
            <person name="McMahon K.D."/>
            <person name="Konstantinidis K.T."/>
            <person name="Eloe-Fadrosh E.A."/>
            <person name="Kyrpides N.C."/>
            <person name="Woyke T."/>
        </authorList>
    </citation>
    <scope>NUCLEOTIDE SEQUENCE</scope>
    <source>
        <strain evidence="2">GVMAG-M-3300023210-19</strain>
    </source>
</reference>
<evidence type="ECO:0000313" key="2">
    <source>
        <dbReference type="EMBL" id="QHT93078.1"/>
    </source>
</evidence>
<sequence>MSSSNAAAIRRRVGAQANPLSNSTPNLNSISENLSTEPNDNKSKTYTTFEMITLLNSRVVALEKGTNQTSSNGDQNTQQELISLVDEINIRFELFANEIAEMKDTVLKLQTYTMDVNKLLVNERIQILSNMDQTEISEPEFQELDASLNNVFSNVNEVTSVDVSTLAKEEIRTNDE</sequence>
<feature type="region of interest" description="Disordered" evidence="1">
    <location>
        <begin position="1"/>
        <end position="43"/>
    </location>
</feature>
<organism evidence="2">
    <name type="scientific">viral metagenome</name>
    <dbReference type="NCBI Taxonomy" id="1070528"/>
    <lineage>
        <taxon>unclassified sequences</taxon>
        <taxon>metagenomes</taxon>
        <taxon>organismal metagenomes</taxon>
    </lineage>
</organism>
<protein>
    <submittedName>
        <fullName evidence="2">Uncharacterized protein</fullName>
    </submittedName>
</protein>
<feature type="compositionally biased region" description="Low complexity" evidence="1">
    <location>
        <begin position="18"/>
        <end position="31"/>
    </location>
</feature>
<dbReference type="EMBL" id="MN740199">
    <property type="protein sequence ID" value="QHT93078.1"/>
    <property type="molecule type" value="Genomic_DNA"/>
</dbReference>
<dbReference type="AlphaFoldDB" id="A0A6C0IIR5"/>